<evidence type="ECO:0000256" key="7">
    <source>
        <dbReference type="SAM" id="SignalP"/>
    </source>
</evidence>
<evidence type="ECO:0000256" key="1">
    <source>
        <dbReference type="ARBA" id="ARBA00022512"/>
    </source>
</evidence>
<evidence type="ECO:0000313" key="10">
    <source>
        <dbReference type="Proteomes" id="UP000730482"/>
    </source>
</evidence>
<evidence type="ECO:0000256" key="3">
    <source>
        <dbReference type="ARBA" id="ARBA00022729"/>
    </source>
</evidence>
<comment type="caution">
    <text evidence="9">The sequence shown here is derived from an EMBL/GenBank/DDBJ whole genome shotgun (WGS) entry which is preliminary data.</text>
</comment>
<reference evidence="9 10" key="1">
    <citation type="submission" date="2020-02" db="EMBL/GenBank/DDBJ databases">
        <title>Acidophilic actinobacteria isolated from forest soil.</title>
        <authorList>
            <person name="Golinska P."/>
        </authorList>
    </citation>
    <scope>NUCLEOTIDE SEQUENCE [LARGE SCALE GENOMIC DNA]</scope>
    <source>
        <strain evidence="9 10">NL8</strain>
    </source>
</reference>
<keyword evidence="10" id="KW-1185">Reference proteome</keyword>
<dbReference type="RefSeq" id="WP_212019133.1">
    <property type="nucleotide sequence ID" value="NZ_JAAFYZ010000225.1"/>
</dbReference>
<keyword evidence="2" id="KW-0964">Secreted</keyword>
<name>A0ABS5L4H3_9ACTN</name>
<feature type="region of interest" description="Disordered" evidence="5">
    <location>
        <begin position="143"/>
        <end position="203"/>
    </location>
</feature>
<keyword evidence="6" id="KW-1133">Transmembrane helix</keyword>
<keyword evidence="3 7" id="KW-0732">Signal</keyword>
<feature type="compositionally biased region" description="Pro residues" evidence="5">
    <location>
        <begin position="172"/>
        <end position="198"/>
    </location>
</feature>
<protein>
    <recommendedName>
        <fullName evidence="8">Gram-positive cocci surface proteins LPxTG domain-containing protein</fullName>
    </recommendedName>
</protein>
<keyword evidence="6" id="KW-0812">Transmembrane</keyword>
<feature type="compositionally biased region" description="Pro residues" evidence="5">
    <location>
        <begin position="146"/>
        <end position="155"/>
    </location>
</feature>
<keyword evidence="4" id="KW-0572">Peptidoglycan-anchor</keyword>
<dbReference type="Proteomes" id="UP000730482">
    <property type="component" value="Unassembled WGS sequence"/>
</dbReference>
<feature type="transmembrane region" description="Helical" evidence="6">
    <location>
        <begin position="320"/>
        <end position="338"/>
    </location>
</feature>
<evidence type="ECO:0000313" key="9">
    <source>
        <dbReference type="EMBL" id="MBS2553005.1"/>
    </source>
</evidence>
<dbReference type="EMBL" id="JAAFYZ010000225">
    <property type="protein sequence ID" value="MBS2553005.1"/>
    <property type="molecule type" value="Genomic_DNA"/>
</dbReference>
<accession>A0ABS5L4H3</accession>
<evidence type="ECO:0000256" key="2">
    <source>
        <dbReference type="ARBA" id="ARBA00022525"/>
    </source>
</evidence>
<feature type="domain" description="Gram-positive cocci surface proteins LPxTG" evidence="8">
    <location>
        <begin position="310"/>
        <end position="344"/>
    </location>
</feature>
<keyword evidence="1" id="KW-0134">Cell wall</keyword>
<evidence type="ECO:0000256" key="6">
    <source>
        <dbReference type="SAM" id="Phobius"/>
    </source>
</evidence>
<gene>
    <name evidence="9" type="ORF">KGQ19_39745</name>
</gene>
<sequence length="344" mass="32973">MRTLRLLLAVGLSLAPTLAATAAGTTPAYAGGGAGMTLTATMDGQDQRLLVGTKHLVRITLADTPGEADLRDISITLKDLDPRPIPVTCPTGQDGQLSLEPNGSLQCTAMVTAAVGYRTLVARARAYVPSLGNLLRTDPLHYDGFMPPPPPPKPATVPVHGPLAPDPASGRPRPPVFIAPPPPPRFAAPKPADPPDPPAAAAGGSCAGGAGGANSAGGSGCCGAAATGGGSGCCSGGAGSGAASGCCGAAGGSANASACCGAAAASACCGSGHMAAGGKDCCGSGHMAAGNKGCCGATGKSGACAKHDGLAFTGMSTPTLATAAGGGLLLMAGGLVLVRRFGRR</sequence>
<dbReference type="PROSITE" id="PS50847">
    <property type="entry name" value="GRAM_POS_ANCHORING"/>
    <property type="match status" value="1"/>
</dbReference>
<proteinExistence type="predicted"/>
<organism evidence="9 10">
    <name type="scientific">Catenulispora pinistramenti</name>
    <dbReference type="NCBI Taxonomy" id="2705254"/>
    <lineage>
        <taxon>Bacteria</taxon>
        <taxon>Bacillati</taxon>
        <taxon>Actinomycetota</taxon>
        <taxon>Actinomycetes</taxon>
        <taxon>Catenulisporales</taxon>
        <taxon>Catenulisporaceae</taxon>
        <taxon>Catenulispora</taxon>
    </lineage>
</organism>
<dbReference type="InterPro" id="IPR019931">
    <property type="entry name" value="LPXTG_anchor"/>
</dbReference>
<evidence type="ECO:0000256" key="4">
    <source>
        <dbReference type="ARBA" id="ARBA00023088"/>
    </source>
</evidence>
<feature type="signal peptide" evidence="7">
    <location>
        <begin position="1"/>
        <end position="22"/>
    </location>
</feature>
<evidence type="ECO:0000256" key="5">
    <source>
        <dbReference type="SAM" id="MobiDB-lite"/>
    </source>
</evidence>
<evidence type="ECO:0000259" key="8">
    <source>
        <dbReference type="PROSITE" id="PS50847"/>
    </source>
</evidence>
<keyword evidence="6" id="KW-0472">Membrane</keyword>
<feature type="chain" id="PRO_5046386165" description="Gram-positive cocci surface proteins LPxTG domain-containing protein" evidence="7">
    <location>
        <begin position="23"/>
        <end position="344"/>
    </location>
</feature>